<name>A0A839N586_9MICO</name>
<dbReference type="GO" id="GO:0016755">
    <property type="term" value="F:aminoacyltransferase activity"/>
    <property type="evidence" value="ECO:0007669"/>
    <property type="project" value="InterPro"/>
</dbReference>
<feature type="domain" description="BioF2-like acetyltransferase" evidence="7">
    <location>
        <begin position="176"/>
        <end position="312"/>
    </location>
</feature>
<evidence type="ECO:0000256" key="1">
    <source>
        <dbReference type="ARBA" id="ARBA00009943"/>
    </source>
</evidence>
<dbReference type="Gene3D" id="3.40.630.30">
    <property type="match status" value="2"/>
</dbReference>
<dbReference type="PROSITE" id="PS51191">
    <property type="entry name" value="FEMABX"/>
    <property type="match status" value="1"/>
</dbReference>
<evidence type="ECO:0000313" key="8">
    <source>
        <dbReference type="EMBL" id="MBB2891193.1"/>
    </source>
</evidence>
<protein>
    <submittedName>
        <fullName evidence="8">Lipid II:glycine glycyltransferase (Peptidoglycan interpeptide bridge formation enzyme)</fullName>
    </submittedName>
</protein>
<comment type="similarity">
    <text evidence="1">Belongs to the FemABX family.</text>
</comment>
<dbReference type="PANTHER" id="PTHR36174:SF1">
    <property type="entry name" value="LIPID II:GLYCINE GLYCYLTRANSFERASE"/>
    <property type="match status" value="1"/>
</dbReference>
<evidence type="ECO:0000256" key="4">
    <source>
        <dbReference type="ARBA" id="ARBA00022984"/>
    </source>
</evidence>
<dbReference type="SUPFAM" id="SSF55729">
    <property type="entry name" value="Acyl-CoA N-acyltransferases (Nat)"/>
    <property type="match status" value="2"/>
</dbReference>
<accession>A0A839N586</accession>
<comment type="caution">
    <text evidence="8">The sequence shown here is derived from an EMBL/GenBank/DDBJ whole genome shotgun (WGS) entry which is preliminary data.</text>
</comment>
<sequence>MKLRVTTCSDRAEWDRTVLGAGGHPLQLWGWGELKSRYAWTAERLLVQGDGRTVGAAQVLHRRLPPPFRSLAYVPRGPVAQESDRAAVLAALADHVGHGTSVALSIEPDWADPHSPLAKGVTDEEVRQLQQTAPTGWLADVAAAGFRRSANTGLIPRTLIVDVTPDEDAILKAFSSSTRQNVRKSFRAENVRFGEVTTDADLEQVLAINKETGLRAGFAVHDDGYHRAIRDLMGERSQLIAAWEGDEVVAFVWLVVSDTTAFELYGGVSPRGMKLRLNYGLKFHAMKHVKAQGVSRYDFNGLLNDGISDFKRQFSKHEDLLIGTWDKPLSPLYPVFATALPKVRHTLKRGLPAARATLRDPKAALADVRARLPKRVGTNS</sequence>
<dbReference type="GO" id="GO:0071555">
    <property type="term" value="P:cell wall organization"/>
    <property type="evidence" value="ECO:0007669"/>
    <property type="project" value="UniProtKB-KW"/>
</dbReference>
<keyword evidence="9" id="KW-1185">Reference proteome</keyword>
<keyword evidence="2 8" id="KW-0808">Transferase</keyword>
<evidence type="ECO:0000256" key="6">
    <source>
        <dbReference type="ARBA" id="ARBA00023316"/>
    </source>
</evidence>
<gene>
    <name evidence="8" type="ORF">FHU39_001177</name>
</gene>
<dbReference type="PANTHER" id="PTHR36174">
    <property type="entry name" value="LIPID II:GLYCINE GLYCYLTRANSFERASE"/>
    <property type="match status" value="1"/>
</dbReference>
<dbReference type="Pfam" id="PF13480">
    <property type="entry name" value="Acetyltransf_6"/>
    <property type="match status" value="1"/>
</dbReference>
<dbReference type="EMBL" id="JACHVQ010000001">
    <property type="protein sequence ID" value="MBB2891193.1"/>
    <property type="molecule type" value="Genomic_DNA"/>
</dbReference>
<evidence type="ECO:0000256" key="2">
    <source>
        <dbReference type="ARBA" id="ARBA00022679"/>
    </source>
</evidence>
<dbReference type="InterPro" id="IPR016181">
    <property type="entry name" value="Acyl_CoA_acyltransferase"/>
</dbReference>
<keyword evidence="5" id="KW-0012">Acyltransferase</keyword>
<proteinExistence type="inferred from homology"/>
<keyword evidence="3" id="KW-0133">Cell shape</keyword>
<organism evidence="8 9">
    <name type="scientific">Flexivirga oryzae</name>
    <dbReference type="NCBI Taxonomy" id="1794944"/>
    <lineage>
        <taxon>Bacteria</taxon>
        <taxon>Bacillati</taxon>
        <taxon>Actinomycetota</taxon>
        <taxon>Actinomycetes</taxon>
        <taxon>Micrococcales</taxon>
        <taxon>Dermacoccaceae</taxon>
        <taxon>Flexivirga</taxon>
    </lineage>
</organism>
<evidence type="ECO:0000259" key="7">
    <source>
        <dbReference type="Pfam" id="PF13480"/>
    </source>
</evidence>
<reference evidence="8 9" key="1">
    <citation type="submission" date="2020-08" db="EMBL/GenBank/DDBJ databases">
        <title>Sequencing the genomes of 1000 actinobacteria strains.</title>
        <authorList>
            <person name="Klenk H.-P."/>
        </authorList>
    </citation>
    <scope>NUCLEOTIDE SEQUENCE [LARGE SCALE GENOMIC DNA]</scope>
    <source>
        <strain evidence="8 9">DSM 105369</strain>
    </source>
</reference>
<dbReference type="InterPro" id="IPR003447">
    <property type="entry name" value="FEMABX"/>
</dbReference>
<dbReference type="RefSeq" id="WP_343065747.1">
    <property type="nucleotide sequence ID" value="NZ_JACHVQ010000001.1"/>
</dbReference>
<dbReference type="GO" id="GO:0008360">
    <property type="term" value="P:regulation of cell shape"/>
    <property type="evidence" value="ECO:0007669"/>
    <property type="project" value="UniProtKB-KW"/>
</dbReference>
<evidence type="ECO:0000256" key="5">
    <source>
        <dbReference type="ARBA" id="ARBA00023315"/>
    </source>
</evidence>
<dbReference type="AlphaFoldDB" id="A0A839N586"/>
<dbReference type="InterPro" id="IPR050644">
    <property type="entry name" value="PG_Glycine_Bridge_Synth"/>
</dbReference>
<keyword evidence="6" id="KW-0961">Cell wall biogenesis/degradation</keyword>
<evidence type="ECO:0000256" key="3">
    <source>
        <dbReference type="ARBA" id="ARBA00022960"/>
    </source>
</evidence>
<dbReference type="InterPro" id="IPR038740">
    <property type="entry name" value="BioF2-like_GNAT_dom"/>
</dbReference>
<keyword evidence="4" id="KW-0573">Peptidoglycan synthesis</keyword>
<dbReference type="Proteomes" id="UP000559182">
    <property type="component" value="Unassembled WGS sequence"/>
</dbReference>
<evidence type="ECO:0000313" key="9">
    <source>
        <dbReference type="Proteomes" id="UP000559182"/>
    </source>
</evidence>
<dbReference type="GO" id="GO:0009252">
    <property type="term" value="P:peptidoglycan biosynthetic process"/>
    <property type="evidence" value="ECO:0007669"/>
    <property type="project" value="UniProtKB-KW"/>
</dbReference>